<keyword evidence="2" id="KW-1185">Reference proteome</keyword>
<dbReference type="Proteomes" id="UP000268014">
    <property type="component" value="Unassembled WGS sequence"/>
</dbReference>
<dbReference type="AlphaFoldDB" id="A0A0N4WL42"/>
<reference evidence="3" key="1">
    <citation type="submission" date="2017-02" db="UniProtKB">
        <authorList>
            <consortium name="WormBaseParasite"/>
        </authorList>
    </citation>
    <scope>IDENTIFICATION</scope>
</reference>
<accession>A0A0N4WL42</accession>
<sequence length="98" mass="11221">MVPAPEREVLELGAPRYVKLEARYARSWLHVMDVRLAQIRLFVLTTVYRTEFRAGCGDWHCTGSVDIAVDFFAILLRPLLNSSYFKRSSTENQEALAS</sequence>
<dbReference type="EMBL" id="UZAF01017679">
    <property type="protein sequence ID" value="VDO43983.1"/>
    <property type="molecule type" value="Genomic_DNA"/>
</dbReference>
<evidence type="ECO:0000313" key="2">
    <source>
        <dbReference type="Proteomes" id="UP000268014"/>
    </source>
</evidence>
<gene>
    <name evidence="1" type="ORF">HPLM_LOCUS11839</name>
</gene>
<name>A0A0N4WL42_HAEPC</name>
<evidence type="ECO:0000313" key="1">
    <source>
        <dbReference type="EMBL" id="VDO43983.1"/>
    </source>
</evidence>
<dbReference type="WBParaSite" id="HPLM_0001184701-mRNA-1">
    <property type="protein sequence ID" value="HPLM_0001184701-mRNA-1"/>
    <property type="gene ID" value="HPLM_0001184701"/>
</dbReference>
<protein>
    <submittedName>
        <fullName evidence="1 3">Uncharacterized protein</fullName>
    </submittedName>
</protein>
<organism evidence="3">
    <name type="scientific">Haemonchus placei</name>
    <name type="common">Barber's pole worm</name>
    <dbReference type="NCBI Taxonomy" id="6290"/>
    <lineage>
        <taxon>Eukaryota</taxon>
        <taxon>Metazoa</taxon>
        <taxon>Ecdysozoa</taxon>
        <taxon>Nematoda</taxon>
        <taxon>Chromadorea</taxon>
        <taxon>Rhabditida</taxon>
        <taxon>Rhabditina</taxon>
        <taxon>Rhabditomorpha</taxon>
        <taxon>Strongyloidea</taxon>
        <taxon>Trichostrongylidae</taxon>
        <taxon>Haemonchus</taxon>
    </lineage>
</organism>
<proteinExistence type="predicted"/>
<evidence type="ECO:0000313" key="3">
    <source>
        <dbReference type="WBParaSite" id="HPLM_0001184701-mRNA-1"/>
    </source>
</evidence>
<reference evidence="1 2" key="2">
    <citation type="submission" date="2018-11" db="EMBL/GenBank/DDBJ databases">
        <authorList>
            <consortium name="Pathogen Informatics"/>
        </authorList>
    </citation>
    <scope>NUCLEOTIDE SEQUENCE [LARGE SCALE GENOMIC DNA]</scope>
    <source>
        <strain evidence="1 2">MHpl1</strain>
    </source>
</reference>